<dbReference type="EMBL" id="JACCCC010000001">
    <property type="protein sequence ID" value="NYE45038.1"/>
    <property type="molecule type" value="Genomic_DNA"/>
</dbReference>
<sequence>MAFHGIIRGLIAGAAGTTALNAATYLDMAVRGRPASSTPEQSVDRLADRADVSLGEGEEAENRRSGLGPMLGIATGLGVAAGYRAVLGRRLPWAVETGALTLLAMAGSAAPMTLLGITDPRTWSGSDWMADLVPHLAYGATAATALRLIDE</sequence>
<protein>
    <recommendedName>
        <fullName evidence="3">DUF1440 domain-containing protein</fullName>
    </recommendedName>
</protein>
<dbReference type="RefSeq" id="WP_179641333.1">
    <property type="nucleotide sequence ID" value="NZ_BAAAYY010000005.1"/>
</dbReference>
<evidence type="ECO:0000313" key="1">
    <source>
        <dbReference type="EMBL" id="NYE45038.1"/>
    </source>
</evidence>
<gene>
    <name evidence="1" type="ORF">HDA32_000158</name>
</gene>
<dbReference type="Proteomes" id="UP000589036">
    <property type="component" value="Unassembled WGS sequence"/>
</dbReference>
<comment type="caution">
    <text evidence="1">The sequence shown here is derived from an EMBL/GenBank/DDBJ whole genome shotgun (WGS) entry which is preliminary data.</text>
</comment>
<evidence type="ECO:0000313" key="2">
    <source>
        <dbReference type="Proteomes" id="UP000589036"/>
    </source>
</evidence>
<organism evidence="1 2">
    <name type="scientific">Spinactinospora alkalitolerans</name>
    <dbReference type="NCBI Taxonomy" id="687207"/>
    <lineage>
        <taxon>Bacteria</taxon>
        <taxon>Bacillati</taxon>
        <taxon>Actinomycetota</taxon>
        <taxon>Actinomycetes</taxon>
        <taxon>Streptosporangiales</taxon>
        <taxon>Nocardiopsidaceae</taxon>
        <taxon>Spinactinospora</taxon>
    </lineage>
</organism>
<accession>A0A852TM74</accession>
<reference evidence="1 2" key="1">
    <citation type="submission" date="2020-07" db="EMBL/GenBank/DDBJ databases">
        <title>Sequencing the genomes of 1000 actinobacteria strains.</title>
        <authorList>
            <person name="Klenk H.-P."/>
        </authorList>
    </citation>
    <scope>NUCLEOTIDE SEQUENCE [LARGE SCALE GENOMIC DNA]</scope>
    <source>
        <strain evidence="1 2">CXB654</strain>
    </source>
</reference>
<dbReference type="AlphaFoldDB" id="A0A852TM74"/>
<proteinExistence type="predicted"/>
<evidence type="ECO:0008006" key="3">
    <source>
        <dbReference type="Google" id="ProtNLM"/>
    </source>
</evidence>
<keyword evidence="2" id="KW-1185">Reference proteome</keyword>
<name>A0A852TM74_9ACTN</name>